<evidence type="ECO:0000256" key="1">
    <source>
        <dbReference type="SAM" id="Coils"/>
    </source>
</evidence>
<evidence type="ECO:0000256" key="2">
    <source>
        <dbReference type="SAM" id="MobiDB-lite"/>
    </source>
</evidence>
<keyword evidence="4" id="KW-1185">Reference proteome</keyword>
<dbReference type="InterPro" id="IPR038586">
    <property type="entry name" value="Tctex-1-like_sf"/>
</dbReference>
<proteinExistence type="predicted"/>
<protein>
    <submittedName>
        <fullName evidence="3">Uncharacterized protein</fullName>
    </submittedName>
</protein>
<dbReference type="Pfam" id="PF03645">
    <property type="entry name" value="Tctex-1"/>
    <property type="match status" value="1"/>
</dbReference>
<organism evidence="3 4">
    <name type="scientific">Reticulomyxa filosa</name>
    <dbReference type="NCBI Taxonomy" id="46433"/>
    <lineage>
        <taxon>Eukaryota</taxon>
        <taxon>Sar</taxon>
        <taxon>Rhizaria</taxon>
        <taxon>Retaria</taxon>
        <taxon>Foraminifera</taxon>
        <taxon>Monothalamids</taxon>
        <taxon>Reticulomyxidae</taxon>
        <taxon>Reticulomyxa</taxon>
    </lineage>
</organism>
<sequence>MTAEASTVGRIGRKNQAILDEWKTNASKQQTKEQKKVRKMGKEEIENMVTWEEYETEQREVGQFDKEELETGVGKNNTLQNKEKLNEQKTNEQNENEQVKQEIKILIEEEVSNESLHINVYVKSSNWQKDKTSQWLRDILEKVGEIFTESLPTDKVYKYAIDVSILQSAALSRQSETVMTPSTDFAWNLKIKNGNGITVVLNAYAFQVAIVVDNEDDEEDDDATPMSPDDDNAASPISNAKNNFIHYLSNTFAFLKTQIDYFFFHSHIPKYRFGQDNHFTVLFAFFRFFVDYGLQTVMEEICFDTFVSHAILQNLERKRLNFFNKKKGVVKKLK</sequence>
<dbReference type="AlphaFoldDB" id="X6LY12"/>
<dbReference type="EMBL" id="ASPP01027309">
    <property type="protein sequence ID" value="ETO06251.1"/>
    <property type="molecule type" value="Genomic_DNA"/>
</dbReference>
<feature type="coiled-coil region" evidence="1">
    <location>
        <begin position="75"/>
        <end position="109"/>
    </location>
</feature>
<evidence type="ECO:0000313" key="4">
    <source>
        <dbReference type="Proteomes" id="UP000023152"/>
    </source>
</evidence>
<dbReference type="Proteomes" id="UP000023152">
    <property type="component" value="Unassembled WGS sequence"/>
</dbReference>
<reference evidence="3 4" key="1">
    <citation type="journal article" date="2013" name="Curr. Biol.">
        <title>The Genome of the Foraminiferan Reticulomyxa filosa.</title>
        <authorList>
            <person name="Glockner G."/>
            <person name="Hulsmann N."/>
            <person name="Schleicher M."/>
            <person name="Noegel A.A."/>
            <person name="Eichinger L."/>
            <person name="Gallinger C."/>
            <person name="Pawlowski J."/>
            <person name="Sierra R."/>
            <person name="Euteneuer U."/>
            <person name="Pillet L."/>
            <person name="Moustafa A."/>
            <person name="Platzer M."/>
            <person name="Groth M."/>
            <person name="Szafranski K."/>
            <person name="Schliwa M."/>
        </authorList>
    </citation>
    <scope>NUCLEOTIDE SEQUENCE [LARGE SCALE GENOMIC DNA]</scope>
</reference>
<gene>
    <name evidence="3" type="ORF">RFI_31145</name>
</gene>
<feature type="region of interest" description="Disordered" evidence="2">
    <location>
        <begin position="19"/>
        <end position="40"/>
    </location>
</feature>
<keyword evidence="1" id="KW-0175">Coiled coil</keyword>
<name>X6LY12_RETFI</name>
<evidence type="ECO:0000313" key="3">
    <source>
        <dbReference type="EMBL" id="ETO06251.1"/>
    </source>
</evidence>
<feature type="compositionally biased region" description="Basic and acidic residues" evidence="2">
    <location>
        <begin position="30"/>
        <end position="40"/>
    </location>
</feature>
<comment type="caution">
    <text evidence="3">The sequence shown here is derived from an EMBL/GenBank/DDBJ whole genome shotgun (WGS) entry which is preliminary data.</text>
</comment>
<accession>X6LY12</accession>
<dbReference type="Gene3D" id="3.30.1140.40">
    <property type="entry name" value="Tctex-1"/>
    <property type="match status" value="1"/>
</dbReference>
<dbReference type="InterPro" id="IPR005334">
    <property type="entry name" value="Tctex-1-like"/>
</dbReference>